<dbReference type="InterPro" id="IPR014755">
    <property type="entry name" value="Cu-Rt/internalin_Ig-like"/>
</dbReference>
<dbReference type="PROSITE" id="PS51272">
    <property type="entry name" value="SLH"/>
    <property type="match status" value="2"/>
</dbReference>
<comment type="caution">
    <text evidence="3">The sequence shown here is derived from an EMBL/GenBank/DDBJ whole genome shotgun (WGS) entry which is preliminary data.</text>
</comment>
<evidence type="ECO:0000259" key="2">
    <source>
        <dbReference type="PROSITE" id="PS51272"/>
    </source>
</evidence>
<dbReference type="EMBL" id="CAKMAB010000002">
    <property type="protein sequence ID" value="CAH1054259.1"/>
    <property type="molecule type" value="Genomic_DNA"/>
</dbReference>
<sequence>MSDTSYSTKEKSQFMNVQGGEKKVMKKILSVALSTAMAFSMFASVAFGDAAATPQQKFDALAAKGILNGYPDGQAHLEKDLTRAEFAKIVTKLFDLTEVTNKLSYKDKGYNAKNWAVPYIEAVTAANLMQGKDTVKGIFDYNGKVTVEEVAAVLFRALKLETPATTDNTASAWAKGYAQAVINAGLIAKDTNFKANASRSLVVETAYAVDQLGQKATVASAEAVSPTKVVVTFSDKTTTTVELTTALVAGVETTINFKHLEKDYTAKVTLAAPKVVSVEAPNAKQVVVKFNRSIATDTLAESSKVIEGVVKVTKVGNKEDEVANANVSFNADNTEAVITLPGVKALKGNYTVVVSDAVTTSAGEKVPAFTSLLTVADTVAPTVASVSSTAKATTKDVYVKFSEPVKTTGIIAYVNGKSASVSVQNDTYTEFKLTADTLESGKTYDVSLTNVTDYAGNVANPNPIKTTVTVVSDVAAPVIKSVTAISDKFVEVEFDKNVERASLVGNVRLLNAVGESQGTFRVVTSDNGKKFTLETPLSSFPSTGTFTGSVLFGATVKDTLGNILGTETKKDITFTKDTVAPTVTTATYTTTATNKGLVLKFSKDVVYAGKGDVYLINEKNGESTKLTHSASSVVGSGKAFTLTGVNVPAGSYSVRLPQGLFKDKSFSANESTATVLTVSIGSASNDTTVPALYSFNADNSGIVFKDSQLTVGTATYSDITIEVNLYDAGGLNSTSIRDINSYTLGNKGLPNGSFVTIDTLNASGAKIESATNPTYARAYVHIPSSSVEKTDNYEFVVNGVTDVAGNPIDGSASKKTGKLTSRIAPVFTSAVVSSGSSTELILGFTKDLNEKTTDVDMKRDLKFFINSDTTAVDQNDIYSITKIEYGSDKGKWSVKFKKHAIDNKVTTNEVLDLNSNDVNRIIIKVVKDAKLTDTDNNVIKGETEISAK</sequence>
<evidence type="ECO:0000256" key="1">
    <source>
        <dbReference type="ARBA" id="ARBA00022729"/>
    </source>
</evidence>
<accession>A0ABN8FFL9</accession>
<keyword evidence="1" id="KW-0732">Signal</keyword>
<dbReference type="InterPro" id="IPR001119">
    <property type="entry name" value="SLH_dom"/>
</dbReference>
<dbReference type="Gene3D" id="2.60.40.1220">
    <property type="match status" value="3"/>
</dbReference>
<organism evidence="3 4">
    <name type="scientific">Paenibacillus pseudetheri</name>
    <dbReference type="NCBI Taxonomy" id="2897682"/>
    <lineage>
        <taxon>Bacteria</taxon>
        <taxon>Bacillati</taxon>
        <taxon>Bacillota</taxon>
        <taxon>Bacilli</taxon>
        <taxon>Bacillales</taxon>
        <taxon>Paenibacillaceae</taxon>
        <taxon>Paenibacillus</taxon>
    </lineage>
</organism>
<evidence type="ECO:0000313" key="3">
    <source>
        <dbReference type="EMBL" id="CAH1054259.1"/>
    </source>
</evidence>
<reference evidence="3" key="1">
    <citation type="submission" date="2021-12" db="EMBL/GenBank/DDBJ databases">
        <authorList>
            <person name="Criscuolo A."/>
        </authorList>
    </citation>
    <scope>NUCLEOTIDE SEQUENCE</scope>
    <source>
        <strain evidence="3">CIP111894</strain>
    </source>
</reference>
<keyword evidence="4" id="KW-1185">Reference proteome</keyword>
<feature type="domain" description="SLH" evidence="2">
    <location>
        <begin position="103"/>
        <end position="168"/>
    </location>
</feature>
<protein>
    <recommendedName>
        <fullName evidence="2">SLH domain-containing protein</fullName>
    </recommendedName>
</protein>
<name>A0ABN8FFL9_9BACL</name>
<evidence type="ECO:0000313" key="4">
    <source>
        <dbReference type="Proteomes" id="UP000838749"/>
    </source>
</evidence>
<gene>
    <name evidence="3" type="ORF">PAECIP111894_00404</name>
</gene>
<proteinExistence type="predicted"/>
<feature type="domain" description="SLH" evidence="2">
    <location>
        <begin position="38"/>
        <end position="102"/>
    </location>
</feature>
<dbReference type="Proteomes" id="UP000838749">
    <property type="component" value="Unassembled WGS sequence"/>
</dbReference>